<dbReference type="EMBL" id="CP014525">
    <property type="protein sequence ID" value="AMW34232.1"/>
    <property type="molecule type" value="Genomic_DNA"/>
</dbReference>
<keyword evidence="2" id="KW-1133">Transmembrane helix</keyword>
<feature type="transmembrane region" description="Helical" evidence="2">
    <location>
        <begin position="180"/>
        <end position="203"/>
    </location>
</feature>
<evidence type="ECO:0000313" key="5">
    <source>
        <dbReference type="Proteomes" id="UP000076066"/>
    </source>
</evidence>
<accession>A0A143DBY7</accession>
<feature type="transmembrane region" description="Helical" evidence="2">
    <location>
        <begin position="126"/>
        <end position="144"/>
    </location>
</feature>
<feature type="coiled-coil region" evidence="1">
    <location>
        <begin position="228"/>
        <end position="255"/>
    </location>
</feature>
<feature type="transmembrane region" description="Helical" evidence="2">
    <location>
        <begin position="44"/>
        <end position="67"/>
    </location>
</feature>
<dbReference type="SMART" id="SM00091">
    <property type="entry name" value="PAS"/>
    <property type="match status" value="2"/>
</dbReference>
<dbReference type="InterPro" id="IPR052155">
    <property type="entry name" value="Biofilm_reg_signaling"/>
</dbReference>
<dbReference type="InterPro" id="IPR000014">
    <property type="entry name" value="PAS"/>
</dbReference>
<gene>
    <name evidence="4" type="ORF">AY555_02495</name>
</gene>
<dbReference type="PANTHER" id="PTHR44757">
    <property type="entry name" value="DIGUANYLATE CYCLASE DGCP"/>
    <property type="match status" value="1"/>
</dbReference>
<dbReference type="InterPro" id="IPR000700">
    <property type="entry name" value="PAS-assoc_C"/>
</dbReference>
<dbReference type="InterPro" id="IPR013767">
    <property type="entry name" value="PAS_fold"/>
</dbReference>
<dbReference type="Pfam" id="PF13188">
    <property type="entry name" value="PAS_8"/>
    <property type="match status" value="1"/>
</dbReference>
<feature type="transmembrane region" description="Helical" evidence="2">
    <location>
        <begin position="12"/>
        <end position="32"/>
    </location>
</feature>
<dbReference type="CDD" id="cd00130">
    <property type="entry name" value="PAS"/>
    <property type="match status" value="1"/>
</dbReference>
<reference evidence="4 5" key="1">
    <citation type="submission" date="2016-02" db="EMBL/GenBank/DDBJ databases">
        <title>Complete Genome of H5569, the type strain of the newly described species Haematospirillium jordaniae.</title>
        <authorList>
            <person name="Nicholson A.C."/>
            <person name="Humrighouse B.W."/>
            <person name="Loparov V."/>
            <person name="McQuiston J.R."/>
        </authorList>
    </citation>
    <scope>NUCLEOTIDE SEQUENCE [LARGE SCALE GENOMIC DNA]</scope>
    <source>
        <strain evidence="4 5">H5569</strain>
    </source>
</reference>
<dbReference type="GO" id="GO:0006355">
    <property type="term" value="P:regulation of DNA-templated transcription"/>
    <property type="evidence" value="ECO:0007669"/>
    <property type="project" value="InterPro"/>
</dbReference>
<feature type="transmembrane region" description="Helical" evidence="2">
    <location>
        <begin position="87"/>
        <end position="114"/>
    </location>
</feature>
<evidence type="ECO:0000313" key="4">
    <source>
        <dbReference type="EMBL" id="AMW34232.1"/>
    </source>
</evidence>
<evidence type="ECO:0000256" key="2">
    <source>
        <dbReference type="SAM" id="Phobius"/>
    </source>
</evidence>
<dbReference type="NCBIfam" id="TIGR00229">
    <property type="entry name" value="sensory_box"/>
    <property type="match status" value="1"/>
</dbReference>
<evidence type="ECO:0000259" key="3">
    <source>
        <dbReference type="PROSITE" id="PS50113"/>
    </source>
</evidence>
<organism evidence="4 5">
    <name type="scientific">Haematospirillum jordaniae</name>
    <dbReference type="NCBI Taxonomy" id="1549855"/>
    <lineage>
        <taxon>Bacteria</taxon>
        <taxon>Pseudomonadati</taxon>
        <taxon>Pseudomonadota</taxon>
        <taxon>Alphaproteobacteria</taxon>
        <taxon>Rhodospirillales</taxon>
        <taxon>Novispirillaceae</taxon>
        <taxon>Haematospirillum</taxon>
    </lineage>
</organism>
<dbReference type="STRING" id="1549855.AY555_02495"/>
<proteinExistence type="predicted"/>
<name>A0A143DBY7_9PROT</name>
<feature type="transmembrane region" description="Helical" evidence="2">
    <location>
        <begin position="150"/>
        <end position="173"/>
    </location>
</feature>
<dbReference type="KEGG" id="hjo:AY555_02495"/>
<dbReference type="OrthoDB" id="9807812at2"/>
<sequence>MGDSPVSQIPGSSALFCLLTVAATVFSLGFALRFLDCLVGWSRLVVFSVYGAMIVIVATLLTLAVSLRVPDLAYGSVVTGIDATDVAGMVVSFCLSILVGPLVGFGAALAALPVDMLRHVASGGCVSYLVLCGLGLGLGVIYRHRAPSHVLSVGFFASAIVCAVSVGSCLIAAPSVPVDVVVFEITAVALTTGLLVMGTLVFMRRELGSSVSSLRAGSSSASESATHRKALEKRVREYSRTLEEAESRYNALSDLCPDALLVHVSGSIVSANMAAARILGYPDADSLIGVTFMTLVPDDLHDRASARTRLAMGGHPLPYVEERLLCRDGSVAHVEVGGRPVTFCGARAVMLMIRDISRRREAEAALKEGSDRWRLLFENMPDPIVILDLDIGRIEAVNASARIFFGDVFQNKTDAVDVSWSLASLLCAIACETEETRTCVTKVLPRATGIASPSSLCITRFPYNGRRKALMLVRGSDIATKSLWSRQSPFKKVMLPERICS</sequence>
<protein>
    <recommendedName>
        <fullName evidence="3">PAC domain-containing protein</fullName>
    </recommendedName>
</protein>
<feature type="domain" description="PAC" evidence="3">
    <location>
        <begin position="318"/>
        <end position="368"/>
    </location>
</feature>
<dbReference type="Gene3D" id="3.30.450.20">
    <property type="entry name" value="PAS domain"/>
    <property type="match status" value="2"/>
</dbReference>
<evidence type="ECO:0000256" key="1">
    <source>
        <dbReference type="SAM" id="Coils"/>
    </source>
</evidence>
<dbReference type="Proteomes" id="UP000076066">
    <property type="component" value="Chromosome"/>
</dbReference>
<keyword evidence="5" id="KW-1185">Reference proteome</keyword>
<dbReference type="InterPro" id="IPR035965">
    <property type="entry name" value="PAS-like_dom_sf"/>
</dbReference>
<keyword evidence="2" id="KW-0472">Membrane</keyword>
<dbReference type="SUPFAM" id="SSF55785">
    <property type="entry name" value="PYP-like sensor domain (PAS domain)"/>
    <property type="match status" value="2"/>
</dbReference>
<dbReference type="AlphaFoldDB" id="A0A143DBY7"/>
<dbReference type="Pfam" id="PF00989">
    <property type="entry name" value="PAS"/>
    <property type="match status" value="1"/>
</dbReference>
<dbReference type="PROSITE" id="PS50113">
    <property type="entry name" value="PAC"/>
    <property type="match status" value="1"/>
</dbReference>
<dbReference type="PANTHER" id="PTHR44757:SF2">
    <property type="entry name" value="BIOFILM ARCHITECTURE MAINTENANCE PROTEIN MBAA"/>
    <property type="match status" value="1"/>
</dbReference>
<keyword evidence="2" id="KW-0812">Transmembrane</keyword>
<keyword evidence="1" id="KW-0175">Coiled coil</keyword>